<dbReference type="AlphaFoldDB" id="A0AAJ0I688"/>
<organism evidence="4 5">
    <name type="scientific">Neurospora hispaniola</name>
    <dbReference type="NCBI Taxonomy" id="588809"/>
    <lineage>
        <taxon>Eukaryota</taxon>
        <taxon>Fungi</taxon>
        <taxon>Dikarya</taxon>
        <taxon>Ascomycota</taxon>
        <taxon>Pezizomycotina</taxon>
        <taxon>Sordariomycetes</taxon>
        <taxon>Sordariomycetidae</taxon>
        <taxon>Sordariales</taxon>
        <taxon>Sordariaceae</taxon>
        <taxon>Neurospora</taxon>
    </lineage>
</organism>
<evidence type="ECO:0000256" key="1">
    <source>
        <dbReference type="SAM" id="MobiDB-lite"/>
    </source>
</evidence>
<feature type="compositionally biased region" description="Basic residues" evidence="1">
    <location>
        <begin position="462"/>
        <end position="472"/>
    </location>
</feature>
<gene>
    <name evidence="4" type="ORF">B0T23DRAFT_413584</name>
</gene>
<feature type="domain" description="ER-bound oxygenase mpaB/mpaB'/Rubber oxygenase catalytic" evidence="3">
    <location>
        <begin position="133"/>
        <end position="363"/>
    </location>
</feature>
<evidence type="ECO:0000259" key="3">
    <source>
        <dbReference type="Pfam" id="PF09995"/>
    </source>
</evidence>
<dbReference type="Proteomes" id="UP001285908">
    <property type="component" value="Unassembled WGS sequence"/>
</dbReference>
<dbReference type="Pfam" id="PF09995">
    <property type="entry name" value="MPAB_Lcp_cat"/>
    <property type="match status" value="1"/>
</dbReference>
<keyword evidence="5" id="KW-1185">Reference proteome</keyword>
<dbReference type="InterPro" id="IPR037473">
    <property type="entry name" value="Lcp-like"/>
</dbReference>
<protein>
    <recommendedName>
        <fullName evidence="3">ER-bound oxygenase mpaB/mpaB'/Rubber oxygenase catalytic domain-containing protein</fullName>
    </recommendedName>
</protein>
<feature type="transmembrane region" description="Helical" evidence="2">
    <location>
        <begin position="364"/>
        <end position="383"/>
    </location>
</feature>
<keyword evidence="2" id="KW-0812">Transmembrane</keyword>
<dbReference type="RefSeq" id="XP_062692155.1">
    <property type="nucleotide sequence ID" value="XM_062839526.1"/>
</dbReference>
<feature type="transmembrane region" description="Helical" evidence="2">
    <location>
        <begin position="490"/>
        <end position="512"/>
    </location>
</feature>
<sequence>MCSNNNNNNPNHKNIWGYTFDWTPSHLTSTDLHPLTLSYDKLTNDCLDEFDALGLTSSSDPSPSPSQNSHQCPLHHHHHHHQPIDFLHLLQTYHHSSPSLSTLWTHLTTIPAWVSYPSIARGQAVFYRYTLARTGGFGTRVARRRLLETFQHILDVTEGVGSMRPGGGGGDGDESGSDGGMGWKSTVRRIMTLAVQDDRDGNGGKGGKGGGKRGYWDTQKWGVPINDLDSIATIASFSSALIWMGLPRQGIFLTSQEINDYLALWRYVAYLIGVPDTITLPSSSGGQQKITPFGSAQEAKVVMESIVLSELSHPSETSAVLANNIIASLANQPPLRSSESFLRAQAYWLNGSSLCKTLRIPKPGVWYTMLVISQCLFFMVFCYSRQAHYLLLKWVPSWGGGPQNDGTEVVTGEERYKRVRRWMRNVVVEMAGGKEADFRFEWVPEWGKYTGAERGEEEGRGGKGKGKGRGKKGWRDWITSRNGGSEFRSLKALLVASTVLGCLVCIGVKGLLFGTAPLFRR</sequence>
<dbReference type="PANTHER" id="PTHR37539:SF1">
    <property type="entry name" value="ER-BOUND OXYGENASE MPAB_MPAB'_RUBBER OXYGENASE CATALYTIC DOMAIN-CONTAINING PROTEIN"/>
    <property type="match status" value="1"/>
</dbReference>
<proteinExistence type="predicted"/>
<comment type="caution">
    <text evidence="4">The sequence shown here is derived from an EMBL/GenBank/DDBJ whole genome shotgun (WGS) entry which is preliminary data.</text>
</comment>
<dbReference type="PANTHER" id="PTHR37539">
    <property type="entry name" value="SECRETED PROTEIN-RELATED"/>
    <property type="match status" value="1"/>
</dbReference>
<dbReference type="GeneID" id="87877148"/>
<keyword evidence="2" id="KW-1133">Transmembrane helix</keyword>
<dbReference type="GO" id="GO:0016491">
    <property type="term" value="F:oxidoreductase activity"/>
    <property type="evidence" value="ECO:0007669"/>
    <property type="project" value="InterPro"/>
</dbReference>
<evidence type="ECO:0000256" key="2">
    <source>
        <dbReference type="SAM" id="Phobius"/>
    </source>
</evidence>
<accession>A0AAJ0I688</accession>
<name>A0AAJ0I688_9PEZI</name>
<dbReference type="InterPro" id="IPR018713">
    <property type="entry name" value="MPAB/Lcp_cat_dom"/>
</dbReference>
<feature type="region of interest" description="Disordered" evidence="1">
    <location>
        <begin position="159"/>
        <end position="179"/>
    </location>
</feature>
<keyword evidence="2" id="KW-0472">Membrane</keyword>
<evidence type="ECO:0000313" key="4">
    <source>
        <dbReference type="EMBL" id="KAK3490972.1"/>
    </source>
</evidence>
<evidence type="ECO:0000313" key="5">
    <source>
        <dbReference type="Proteomes" id="UP001285908"/>
    </source>
</evidence>
<reference evidence="4 5" key="1">
    <citation type="journal article" date="2023" name="Mol. Phylogenet. Evol.">
        <title>Genome-scale phylogeny and comparative genomics of the fungal order Sordariales.</title>
        <authorList>
            <person name="Hensen N."/>
            <person name="Bonometti L."/>
            <person name="Westerberg I."/>
            <person name="Brannstrom I.O."/>
            <person name="Guillou S."/>
            <person name="Cros-Aarteil S."/>
            <person name="Calhoun S."/>
            <person name="Haridas S."/>
            <person name="Kuo A."/>
            <person name="Mondo S."/>
            <person name="Pangilinan J."/>
            <person name="Riley R."/>
            <person name="LaButti K."/>
            <person name="Andreopoulos B."/>
            <person name="Lipzen A."/>
            <person name="Chen C."/>
            <person name="Yan M."/>
            <person name="Daum C."/>
            <person name="Ng V."/>
            <person name="Clum A."/>
            <person name="Steindorff A."/>
            <person name="Ohm R.A."/>
            <person name="Martin F."/>
            <person name="Silar P."/>
            <person name="Natvig D.O."/>
            <person name="Lalanne C."/>
            <person name="Gautier V."/>
            <person name="Ament-Velasquez S.L."/>
            <person name="Kruys A."/>
            <person name="Hutchinson M.I."/>
            <person name="Powell A.J."/>
            <person name="Barry K."/>
            <person name="Miller A.N."/>
            <person name="Grigoriev I.V."/>
            <person name="Debuchy R."/>
            <person name="Gladieux P."/>
            <person name="Hiltunen Thoren M."/>
            <person name="Johannesson H."/>
        </authorList>
    </citation>
    <scope>NUCLEOTIDE SEQUENCE [LARGE SCALE GENOMIC DNA]</scope>
    <source>
        <strain evidence="4 5">FGSC 10403</strain>
    </source>
</reference>
<dbReference type="EMBL" id="JAULSX010000005">
    <property type="protein sequence ID" value="KAK3490972.1"/>
    <property type="molecule type" value="Genomic_DNA"/>
</dbReference>
<feature type="region of interest" description="Disordered" evidence="1">
    <location>
        <begin position="453"/>
        <end position="475"/>
    </location>
</feature>
<feature type="region of interest" description="Disordered" evidence="1">
    <location>
        <begin position="56"/>
        <end position="77"/>
    </location>
</feature>